<comment type="caution">
    <text evidence="2">The sequence shown here is derived from an EMBL/GenBank/DDBJ whole genome shotgun (WGS) entry which is preliminary data.</text>
</comment>
<proteinExistence type="predicted"/>
<evidence type="ECO:0000313" key="3">
    <source>
        <dbReference type="Proteomes" id="UP000615446"/>
    </source>
</evidence>
<dbReference type="SUPFAM" id="SSF52047">
    <property type="entry name" value="RNI-like"/>
    <property type="match status" value="1"/>
</dbReference>
<dbReference type="Proteomes" id="UP000615446">
    <property type="component" value="Unassembled WGS sequence"/>
</dbReference>
<accession>A0A8H3L8N9</accession>
<dbReference type="OrthoDB" id="2320852at2759"/>
<keyword evidence="1" id="KW-0732">Signal</keyword>
<evidence type="ECO:0008006" key="4">
    <source>
        <dbReference type="Google" id="ProtNLM"/>
    </source>
</evidence>
<name>A0A8H3L8N9_9GLOM</name>
<protein>
    <recommendedName>
        <fullName evidence="4">F-box domain-containing protein</fullName>
    </recommendedName>
</protein>
<dbReference type="EMBL" id="BLAL01000060">
    <property type="protein sequence ID" value="GES82316.1"/>
    <property type="molecule type" value="Genomic_DNA"/>
</dbReference>
<sequence>MAKLVHDVLLLIFIELKSCPTTLYSCVLVNKMWCDVAVRILWDSMSNESNPTVRAEESREKLYNIVSHFLPNAPNEILQKNNIILPLKRFPRLTYNYMEYFTNITSIWIDDMLNLLIDDDSIYSNCKRKLLELEIYKLILNKCNNVKDFNWITDIQLYLCPKSDDFFSKLQSLELNQEFVTSVILLSLPVFCHSVKNLKLHLYQDCSDLSLFIMMQQNLQSLYLNFDNEDEHYEQYPLLSDAIMKKGFKLKEITLTPLVALIKPVFFPSLINIQYLILNNDNGELDEHVNWKVWEYNLRLASFPRLQYLETSYLPSSIETLIIKKSSMNLLEINIRYPLESQNYPIENMQLIKAISMCSNITSLIMDVDSNNVREIINILQNCSKLEKLYFTTKIKITPNGDELLNIMSDVSPAALREFSFGENWNLSLNGLKSFFETWKNKNMFQIKFTHYNDQLIYSWSENHDKLVEKYRNMKIIK</sequence>
<dbReference type="InterPro" id="IPR032675">
    <property type="entry name" value="LRR_dom_sf"/>
</dbReference>
<dbReference type="AlphaFoldDB" id="A0A8H3L8N9"/>
<evidence type="ECO:0000313" key="2">
    <source>
        <dbReference type="EMBL" id="GES82316.1"/>
    </source>
</evidence>
<reference evidence="2" key="1">
    <citation type="submission" date="2019-10" db="EMBL/GenBank/DDBJ databases">
        <title>Conservation and host-specific expression of non-tandemly repeated heterogenous ribosome RNA gene in arbuscular mycorrhizal fungi.</title>
        <authorList>
            <person name="Maeda T."/>
            <person name="Kobayashi Y."/>
            <person name="Nakagawa T."/>
            <person name="Ezawa T."/>
            <person name="Yamaguchi K."/>
            <person name="Bino T."/>
            <person name="Nishimoto Y."/>
            <person name="Shigenobu S."/>
            <person name="Kawaguchi M."/>
        </authorList>
    </citation>
    <scope>NUCLEOTIDE SEQUENCE</scope>
    <source>
        <strain evidence="2">HR1</strain>
    </source>
</reference>
<dbReference type="Gene3D" id="3.80.10.10">
    <property type="entry name" value="Ribonuclease Inhibitor"/>
    <property type="match status" value="1"/>
</dbReference>
<organism evidence="2 3">
    <name type="scientific">Rhizophagus clarus</name>
    <dbReference type="NCBI Taxonomy" id="94130"/>
    <lineage>
        <taxon>Eukaryota</taxon>
        <taxon>Fungi</taxon>
        <taxon>Fungi incertae sedis</taxon>
        <taxon>Mucoromycota</taxon>
        <taxon>Glomeromycotina</taxon>
        <taxon>Glomeromycetes</taxon>
        <taxon>Glomerales</taxon>
        <taxon>Glomeraceae</taxon>
        <taxon>Rhizophagus</taxon>
    </lineage>
</organism>
<feature type="signal peptide" evidence="1">
    <location>
        <begin position="1"/>
        <end position="18"/>
    </location>
</feature>
<feature type="chain" id="PRO_5034015822" description="F-box domain-containing protein" evidence="1">
    <location>
        <begin position="19"/>
        <end position="478"/>
    </location>
</feature>
<evidence type="ECO:0000256" key="1">
    <source>
        <dbReference type="SAM" id="SignalP"/>
    </source>
</evidence>
<gene>
    <name evidence="2" type="ORF">RCL2_000952800</name>
</gene>